<comment type="caution">
    <text evidence="1">The sequence shown here is derived from an EMBL/GenBank/DDBJ whole genome shotgun (WGS) entry which is preliminary data.</text>
</comment>
<sequence length="191" mass="21348">MSARTDYASLRRGKQFSAKLFGTFYGSVVGVIENSYASKLRVIFRPQVQPWHPSSTLTQEAALAVLRLAPEKFWDFSAALFKEQTGYFDENAVNETRNQTYQRLAKLAAGVAGVDESKVYELLKISDKPGPDGSLNSGNAVTDDIKFLTKSNRIIGVHVTPTVFFNGIEERSISSSFTAQQWEEWLKKNIV</sequence>
<evidence type="ECO:0000313" key="1">
    <source>
        <dbReference type="EMBL" id="KAI2387652.1"/>
    </source>
</evidence>
<proteinExistence type="predicted"/>
<name>A0ACB8UXR0_9EURO</name>
<organism evidence="1">
    <name type="scientific">Ophidiomyces ophidiicola</name>
    <dbReference type="NCBI Taxonomy" id="1387563"/>
    <lineage>
        <taxon>Eukaryota</taxon>
        <taxon>Fungi</taxon>
        <taxon>Dikarya</taxon>
        <taxon>Ascomycota</taxon>
        <taxon>Pezizomycotina</taxon>
        <taxon>Eurotiomycetes</taxon>
        <taxon>Eurotiomycetidae</taxon>
        <taxon>Onygenales</taxon>
        <taxon>Onygenaceae</taxon>
        <taxon>Ophidiomyces</taxon>
    </lineage>
</organism>
<reference evidence="1" key="1">
    <citation type="journal article" date="2022" name="bioRxiv">
        <title>Population genetic analysis of Ophidiomyces ophidiicola, the causative agent of snake fungal disease, indicates recent introductions to the USA.</title>
        <authorList>
            <person name="Ladner J.T."/>
            <person name="Palmer J.M."/>
            <person name="Ettinger C.L."/>
            <person name="Stajich J.E."/>
            <person name="Farrell T.M."/>
            <person name="Glorioso B.M."/>
            <person name="Lawson B."/>
            <person name="Price S.J."/>
            <person name="Stengle A.G."/>
            <person name="Grear D.A."/>
            <person name="Lorch J.M."/>
        </authorList>
    </citation>
    <scope>NUCLEOTIDE SEQUENCE</scope>
    <source>
        <strain evidence="1">NWHC 24266-5</strain>
    </source>
</reference>
<gene>
    <name evidence="1" type="ORF">LOY88_002982</name>
</gene>
<accession>A0ACB8UXR0</accession>
<protein>
    <submittedName>
        <fullName evidence="1">Uncharacterized protein</fullName>
    </submittedName>
</protein>
<dbReference type="EMBL" id="JALBCA010000037">
    <property type="protein sequence ID" value="KAI2387652.1"/>
    <property type="molecule type" value="Genomic_DNA"/>
</dbReference>